<organism evidence="1 2">
    <name type="scientific">Candidatus Eubacterium faecale</name>
    <dbReference type="NCBI Taxonomy" id="2838568"/>
    <lineage>
        <taxon>Bacteria</taxon>
        <taxon>Bacillati</taxon>
        <taxon>Bacillota</taxon>
        <taxon>Clostridia</taxon>
        <taxon>Eubacteriales</taxon>
        <taxon>Eubacteriaceae</taxon>
        <taxon>Eubacterium</taxon>
    </lineage>
</organism>
<dbReference type="InterPro" id="IPR011004">
    <property type="entry name" value="Trimer_LpxA-like_sf"/>
</dbReference>
<dbReference type="PANTHER" id="PTHR13061">
    <property type="entry name" value="DYNACTIN SUBUNIT P25"/>
    <property type="match status" value="1"/>
</dbReference>
<dbReference type="AlphaFoldDB" id="A0A9D2MHL6"/>
<dbReference type="InterPro" id="IPR050484">
    <property type="entry name" value="Transf_Hexapept/Carb_Anhydrase"/>
</dbReference>
<evidence type="ECO:0000313" key="2">
    <source>
        <dbReference type="Proteomes" id="UP000823877"/>
    </source>
</evidence>
<dbReference type="SUPFAM" id="SSF51161">
    <property type="entry name" value="Trimeric LpxA-like enzymes"/>
    <property type="match status" value="1"/>
</dbReference>
<dbReference type="InterPro" id="IPR047324">
    <property type="entry name" value="LbH_gamma_CA-like"/>
</dbReference>
<dbReference type="InterPro" id="IPR001451">
    <property type="entry name" value="Hexapep"/>
</dbReference>
<comment type="caution">
    <text evidence="1">The sequence shown here is derived from an EMBL/GenBank/DDBJ whole genome shotgun (WGS) entry which is preliminary data.</text>
</comment>
<evidence type="ECO:0000313" key="1">
    <source>
        <dbReference type="EMBL" id="HJB74980.1"/>
    </source>
</evidence>
<dbReference type="PANTHER" id="PTHR13061:SF29">
    <property type="entry name" value="GAMMA CARBONIC ANHYDRASE-LIKE 1, MITOCHONDRIAL-RELATED"/>
    <property type="match status" value="1"/>
</dbReference>
<sequence length="178" mass="18691">MIKSYKGKTPNIKDAAFIADNAVIIGDVTLKKGSSVWYGAVLRADDEKIIVGENSNIQDNCTVHCSPGYPVVIGNNVTVGHNALVHGCAIGNNCLIGMQATVMNGAKLGNNCLVGAGALVTENKAFDDNILLMGVPAKAKATLDDNAAAQIAKNAQHYCEKAAEYKKEQAKPPAPKQI</sequence>
<protein>
    <submittedName>
        <fullName evidence="1">Gamma carbonic anhydrase family protein</fullName>
    </submittedName>
</protein>
<reference evidence="1" key="2">
    <citation type="submission" date="2021-04" db="EMBL/GenBank/DDBJ databases">
        <authorList>
            <person name="Gilroy R."/>
        </authorList>
    </citation>
    <scope>NUCLEOTIDE SEQUENCE</scope>
    <source>
        <strain evidence="1">CHK188-16595</strain>
    </source>
</reference>
<dbReference type="EMBL" id="DWXN01000010">
    <property type="protein sequence ID" value="HJB74980.1"/>
    <property type="molecule type" value="Genomic_DNA"/>
</dbReference>
<name>A0A9D2MHL6_9FIRM</name>
<reference evidence="1" key="1">
    <citation type="journal article" date="2021" name="PeerJ">
        <title>Extensive microbial diversity within the chicken gut microbiome revealed by metagenomics and culture.</title>
        <authorList>
            <person name="Gilroy R."/>
            <person name="Ravi A."/>
            <person name="Getino M."/>
            <person name="Pursley I."/>
            <person name="Horton D.L."/>
            <person name="Alikhan N.F."/>
            <person name="Baker D."/>
            <person name="Gharbi K."/>
            <person name="Hall N."/>
            <person name="Watson M."/>
            <person name="Adriaenssens E.M."/>
            <person name="Foster-Nyarko E."/>
            <person name="Jarju S."/>
            <person name="Secka A."/>
            <person name="Antonio M."/>
            <person name="Oren A."/>
            <person name="Chaudhuri R.R."/>
            <person name="La Ragione R."/>
            <person name="Hildebrand F."/>
            <person name="Pallen M.J."/>
        </authorList>
    </citation>
    <scope>NUCLEOTIDE SEQUENCE</scope>
    <source>
        <strain evidence="1">CHK188-16595</strain>
    </source>
</reference>
<gene>
    <name evidence="1" type="ORF">IAA37_04810</name>
</gene>
<dbReference type="Pfam" id="PF00132">
    <property type="entry name" value="Hexapep"/>
    <property type="match status" value="1"/>
</dbReference>
<proteinExistence type="predicted"/>
<dbReference type="Proteomes" id="UP000823877">
    <property type="component" value="Unassembled WGS sequence"/>
</dbReference>
<dbReference type="CDD" id="cd04645">
    <property type="entry name" value="LbH_gamma_CA_like"/>
    <property type="match status" value="1"/>
</dbReference>
<dbReference type="Gene3D" id="2.160.10.10">
    <property type="entry name" value="Hexapeptide repeat proteins"/>
    <property type="match status" value="1"/>
</dbReference>
<accession>A0A9D2MHL6</accession>